<evidence type="ECO:0000256" key="1">
    <source>
        <dbReference type="SAM" id="SignalP"/>
    </source>
</evidence>
<dbReference type="PROSITE" id="PS51257">
    <property type="entry name" value="PROKAR_LIPOPROTEIN"/>
    <property type="match status" value="1"/>
</dbReference>
<dbReference type="AlphaFoldDB" id="A0A3M0AAD9"/>
<dbReference type="EMBL" id="REFJ01000001">
    <property type="protein sequence ID" value="RMA82111.1"/>
    <property type="molecule type" value="Genomic_DNA"/>
</dbReference>
<name>A0A3M0AAD9_9GAMM</name>
<accession>A0A3M0AAD9</accession>
<organism evidence="2 3">
    <name type="scientific">Umboniibacter marinipuniceus</name>
    <dbReference type="NCBI Taxonomy" id="569599"/>
    <lineage>
        <taxon>Bacteria</taxon>
        <taxon>Pseudomonadati</taxon>
        <taxon>Pseudomonadota</taxon>
        <taxon>Gammaproteobacteria</taxon>
        <taxon>Cellvibrionales</taxon>
        <taxon>Cellvibrionaceae</taxon>
        <taxon>Umboniibacter</taxon>
    </lineage>
</organism>
<comment type="caution">
    <text evidence="2">The sequence shown here is derived from an EMBL/GenBank/DDBJ whole genome shotgun (WGS) entry which is preliminary data.</text>
</comment>
<proteinExistence type="predicted"/>
<gene>
    <name evidence="2" type="ORF">DFR27_0058</name>
</gene>
<reference evidence="2 3" key="1">
    <citation type="submission" date="2018-10" db="EMBL/GenBank/DDBJ databases">
        <title>Genomic Encyclopedia of Type Strains, Phase IV (KMG-IV): sequencing the most valuable type-strain genomes for metagenomic binning, comparative biology and taxonomic classification.</title>
        <authorList>
            <person name="Goeker M."/>
        </authorList>
    </citation>
    <scope>NUCLEOTIDE SEQUENCE [LARGE SCALE GENOMIC DNA]</scope>
    <source>
        <strain evidence="2 3">DSM 25080</strain>
    </source>
</reference>
<evidence type="ECO:0000313" key="2">
    <source>
        <dbReference type="EMBL" id="RMA82111.1"/>
    </source>
</evidence>
<evidence type="ECO:0008006" key="4">
    <source>
        <dbReference type="Google" id="ProtNLM"/>
    </source>
</evidence>
<keyword evidence="1" id="KW-0732">Signal</keyword>
<protein>
    <recommendedName>
        <fullName evidence="4">Lipoprotein</fullName>
    </recommendedName>
</protein>
<evidence type="ECO:0000313" key="3">
    <source>
        <dbReference type="Proteomes" id="UP000267187"/>
    </source>
</evidence>
<dbReference type="Proteomes" id="UP000267187">
    <property type="component" value="Unassembled WGS sequence"/>
</dbReference>
<dbReference type="Pfam" id="PF20101">
    <property type="entry name" value="DUF6491"/>
    <property type="match status" value="1"/>
</dbReference>
<feature type="signal peptide" evidence="1">
    <location>
        <begin position="1"/>
        <end position="25"/>
    </location>
</feature>
<sequence>MKKYFLVLISMMMITACSSTNQVGAAEDDVGRVESMYQSLPDRYKVPGLEPLERVNAMNISGWAAIDRRSFILTMGPSTRYLVVLQRQSSELRFAQAITIDNTSSIIRPGFDRVNVVGDTLAAPYQIQAMFALEDREAANAARDYIRDWQEPESEAE</sequence>
<feature type="chain" id="PRO_5018000850" description="Lipoprotein" evidence="1">
    <location>
        <begin position="26"/>
        <end position="157"/>
    </location>
</feature>
<keyword evidence="3" id="KW-1185">Reference proteome</keyword>
<dbReference type="RefSeq" id="WP_121875460.1">
    <property type="nucleotide sequence ID" value="NZ_REFJ01000001.1"/>
</dbReference>
<dbReference type="InterPro" id="IPR045500">
    <property type="entry name" value="DUF6491"/>
</dbReference>